<organism evidence="1 2">
    <name type="scientific">Nocardioides faecalis</name>
    <dbReference type="NCBI Taxonomy" id="2803858"/>
    <lineage>
        <taxon>Bacteria</taxon>
        <taxon>Bacillati</taxon>
        <taxon>Actinomycetota</taxon>
        <taxon>Actinomycetes</taxon>
        <taxon>Propionibacteriales</taxon>
        <taxon>Nocardioidaceae</taxon>
        <taxon>Nocardioides</taxon>
    </lineage>
</organism>
<accession>A0A939BZL7</accession>
<gene>
    <name evidence="1" type="ORF">JK386_16185</name>
</gene>
<dbReference type="Gene3D" id="3.40.50.2000">
    <property type="entry name" value="Glycogen Phosphorylase B"/>
    <property type="match status" value="1"/>
</dbReference>
<sequence>MTSARRPVVLFSTGPLKDADNPYLHQLVAGVTAGPDGVDVRFLTPADALRGRLDVLHVQWPHQLAHGANPLRTAIKTLLTLWLLGRVRRRRVPVVRTWHNVATHEGTGRLERFVTRRLDRLTSIRVYLNESADNDTALGVVALHPDYTDWLRAHAPAQAAQTAQAADVHEGALLFGLLRPYKEIETLVAAAGEAGVPTVLAGRPVDEAYGARLRAAVDGTTAVTLDERHLPDVELAALVRRHRLVVLPYRAMYNSGALLYALSLGTPVLAPSSAANLAIRAEVGADWLHLYDGPLTAQVLAAAYAATASRPTAGPDLSRRDWATHADLHRRIYRTVRAAPAPPRTRDPLADQRANRAALVADPAFGRHSPRNR</sequence>
<dbReference type="EMBL" id="JAERTX010000017">
    <property type="protein sequence ID" value="MBM9461443.1"/>
    <property type="molecule type" value="Genomic_DNA"/>
</dbReference>
<dbReference type="Proteomes" id="UP000663791">
    <property type="component" value="Unassembled WGS sequence"/>
</dbReference>
<reference evidence="1" key="1">
    <citation type="submission" date="2021-01" db="EMBL/GenBank/DDBJ databases">
        <title>Novel species in genus Nocardioides.</title>
        <authorList>
            <person name="Zhang G."/>
        </authorList>
    </citation>
    <scope>NUCLEOTIDE SEQUENCE</scope>
    <source>
        <strain evidence="1">Zg-536</strain>
    </source>
</reference>
<dbReference type="RefSeq" id="WP_205292762.1">
    <property type="nucleotide sequence ID" value="NZ_CP074406.1"/>
</dbReference>
<protein>
    <recommendedName>
        <fullName evidence="3">Glycosyltransferase</fullName>
    </recommendedName>
</protein>
<proteinExistence type="predicted"/>
<dbReference type="AlphaFoldDB" id="A0A939BZL7"/>
<evidence type="ECO:0000313" key="1">
    <source>
        <dbReference type="EMBL" id="MBM9461443.1"/>
    </source>
</evidence>
<name>A0A939BZL7_9ACTN</name>
<comment type="caution">
    <text evidence="1">The sequence shown here is derived from an EMBL/GenBank/DDBJ whole genome shotgun (WGS) entry which is preliminary data.</text>
</comment>
<evidence type="ECO:0008006" key="3">
    <source>
        <dbReference type="Google" id="ProtNLM"/>
    </source>
</evidence>
<keyword evidence="2" id="KW-1185">Reference proteome</keyword>
<evidence type="ECO:0000313" key="2">
    <source>
        <dbReference type="Proteomes" id="UP000663791"/>
    </source>
</evidence>
<dbReference type="SUPFAM" id="SSF53756">
    <property type="entry name" value="UDP-Glycosyltransferase/glycogen phosphorylase"/>
    <property type="match status" value="1"/>
</dbReference>